<dbReference type="Proteomes" id="UP000477651">
    <property type="component" value="Unassembled WGS sequence"/>
</dbReference>
<evidence type="ECO:0000313" key="1">
    <source>
        <dbReference type="EMBL" id="NEN75484.1"/>
    </source>
</evidence>
<name>A0A6L9Y6M8_9BURK</name>
<evidence type="ECO:0000313" key="2">
    <source>
        <dbReference type="Proteomes" id="UP000477651"/>
    </source>
</evidence>
<accession>A0A6L9Y6M8</accession>
<dbReference type="RefSeq" id="WP_163764138.1">
    <property type="nucleotide sequence ID" value="NZ_JAAGYR010000005.1"/>
</dbReference>
<dbReference type="EMBL" id="JAAGYR010000005">
    <property type="protein sequence ID" value="NEN75484.1"/>
    <property type="molecule type" value="Genomic_DNA"/>
</dbReference>
<sequence length="112" mass="12966">MQDKIISEAIYDELMNSVFQYYVETLNKKSEKSSDLYGRMRALINNLDNEQKDIIFKFIRNTIIDTASTILGTIDGTTFLKNADGIYILKYENQEIQGCLQDYFLAKAEDDN</sequence>
<proteinExistence type="predicted"/>
<comment type="caution">
    <text evidence="1">The sequence shown here is derived from an EMBL/GenBank/DDBJ whole genome shotgun (WGS) entry which is preliminary data.</text>
</comment>
<reference evidence="1 2" key="1">
    <citation type="submission" date="2020-02" db="EMBL/GenBank/DDBJ databases">
        <title>Pelistega sp. NLN82 were isolated from wild rodents of the Hainan Island.</title>
        <authorList>
            <person name="Niu N."/>
            <person name="Zhou J."/>
        </authorList>
    </citation>
    <scope>NUCLEOTIDE SEQUENCE [LARGE SCALE GENOMIC DNA]</scope>
    <source>
        <strain evidence="1 2">NLN82</strain>
    </source>
</reference>
<gene>
    <name evidence="1" type="ORF">F9B74_03975</name>
</gene>
<protein>
    <submittedName>
        <fullName evidence="1">Uncharacterized protein</fullName>
    </submittedName>
</protein>
<organism evidence="1 2">
    <name type="scientific">Pelistega ratti</name>
    <dbReference type="NCBI Taxonomy" id="2652177"/>
    <lineage>
        <taxon>Bacteria</taxon>
        <taxon>Pseudomonadati</taxon>
        <taxon>Pseudomonadota</taxon>
        <taxon>Betaproteobacteria</taxon>
        <taxon>Burkholderiales</taxon>
        <taxon>Alcaligenaceae</taxon>
        <taxon>Pelistega</taxon>
    </lineage>
</organism>
<dbReference type="AlphaFoldDB" id="A0A6L9Y6M8"/>
<keyword evidence="2" id="KW-1185">Reference proteome</keyword>